<dbReference type="InterPro" id="IPR001647">
    <property type="entry name" value="HTH_TetR"/>
</dbReference>
<dbReference type="InterPro" id="IPR009057">
    <property type="entry name" value="Homeodomain-like_sf"/>
</dbReference>
<dbReference type="Proteomes" id="UP000648908">
    <property type="component" value="Unassembled WGS sequence"/>
</dbReference>
<feature type="domain" description="HTH tetR-type" evidence="5">
    <location>
        <begin position="13"/>
        <end position="73"/>
    </location>
</feature>
<dbReference type="EMBL" id="JAESVN010000010">
    <property type="protein sequence ID" value="MBL4918921.1"/>
    <property type="molecule type" value="Genomic_DNA"/>
</dbReference>
<dbReference type="PANTHER" id="PTHR30055:SF234">
    <property type="entry name" value="HTH-TYPE TRANSCRIPTIONAL REGULATOR BETI"/>
    <property type="match status" value="1"/>
</dbReference>
<evidence type="ECO:0000256" key="1">
    <source>
        <dbReference type="ARBA" id="ARBA00023015"/>
    </source>
</evidence>
<accession>A0A8K0VD63</accession>
<proteinExistence type="predicted"/>
<dbReference type="Gene3D" id="1.10.357.10">
    <property type="entry name" value="Tetracycline Repressor, domain 2"/>
    <property type="match status" value="1"/>
</dbReference>
<keyword evidence="3" id="KW-0804">Transcription</keyword>
<dbReference type="AlphaFoldDB" id="A0A8K0VD63"/>
<dbReference type="Pfam" id="PF00440">
    <property type="entry name" value="TetR_N"/>
    <property type="match status" value="1"/>
</dbReference>
<dbReference type="SUPFAM" id="SSF48498">
    <property type="entry name" value="Tetracyclin repressor-like, C-terminal domain"/>
    <property type="match status" value="1"/>
</dbReference>
<sequence>MAGKISKTDQRREELRERLIGIAEARIAAQGLASVKVRDLAREAGCAVGAIYNVFTDLNGLVMAVNGRTFRKLGSHVSETVAERPQDRAQDQLITMSLAYLHFAQGNHNLWRALFDLDMSTDMDVPQWYLAELGALFALIAAPIARIFPDWPGDRVDLMTRTLFSSVHGIVLLGLQKRISGVPLDRIEAMIAALLSNVTAQAGKP</sequence>
<name>A0A8K0VD63_9RHOB</name>
<evidence type="ECO:0000259" key="5">
    <source>
        <dbReference type="PROSITE" id="PS50977"/>
    </source>
</evidence>
<evidence type="ECO:0000256" key="2">
    <source>
        <dbReference type="ARBA" id="ARBA00023125"/>
    </source>
</evidence>
<dbReference type="InterPro" id="IPR036271">
    <property type="entry name" value="Tet_transcr_reg_TetR-rel_C_sf"/>
</dbReference>
<dbReference type="GO" id="GO:0000976">
    <property type="term" value="F:transcription cis-regulatory region binding"/>
    <property type="evidence" value="ECO:0007669"/>
    <property type="project" value="TreeGrafter"/>
</dbReference>
<dbReference type="RefSeq" id="WP_202689899.1">
    <property type="nucleotide sequence ID" value="NZ_JAESVN010000010.1"/>
</dbReference>
<dbReference type="InterPro" id="IPR050109">
    <property type="entry name" value="HTH-type_TetR-like_transc_reg"/>
</dbReference>
<keyword evidence="2 4" id="KW-0238">DNA-binding</keyword>
<evidence type="ECO:0000256" key="3">
    <source>
        <dbReference type="ARBA" id="ARBA00023163"/>
    </source>
</evidence>
<dbReference type="PROSITE" id="PS50977">
    <property type="entry name" value="HTH_TETR_2"/>
    <property type="match status" value="1"/>
</dbReference>
<feature type="DNA-binding region" description="H-T-H motif" evidence="4">
    <location>
        <begin position="36"/>
        <end position="55"/>
    </location>
</feature>
<dbReference type="SUPFAM" id="SSF46689">
    <property type="entry name" value="Homeodomain-like"/>
    <property type="match status" value="1"/>
</dbReference>
<gene>
    <name evidence="6" type="ORF">JL811_16980</name>
</gene>
<evidence type="ECO:0000313" key="6">
    <source>
        <dbReference type="EMBL" id="MBL4918921.1"/>
    </source>
</evidence>
<evidence type="ECO:0000313" key="7">
    <source>
        <dbReference type="Proteomes" id="UP000648908"/>
    </source>
</evidence>
<organism evidence="6 7">
    <name type="scientific">Szabonella alba</name>
    <dbReference type="NCBI Taxonomy" id="2804194"/>
    <lineage>
        <taxon>Bacteria</taxon>
        <taxon>Pseudomonadati</taxon>
        <taxon>Pseudomonadota</taxon>
        <taxon>Alphaproteobacteria</taxon>
        <taxon>Rhodobacterales</taxon>
        <taxon>Paracoccaceae</taxon>
        <taxon>Szabonella</taxon>
    </lineage>
</organism>
<dbReference type="InterPro" id="IPR025996">
    <property type="entry name" value="MT1864/Rv1816-like_C"/>
</dbReference>
<dbReference type="Pfam" id="PF13305">
    <property type="entry name" value="TetR_C_33"/>
    <property type="match status" value="1"/>
</dbReference>
<reference evidence="6" key="1">
    <citation type="submission" date="2021-01" db="EMBL/GenBank/DDBJ databases">
        <title>Tabrizicola alba sp. nov. a motile alkaliphilic bacterium isolated from a soda lake.</title>
        <authorList>
            <person name="Szuroczki S."/>
            <person name="Abbaszade G."/>
            <person name="Schumann P."/>
            <person name="Toth E."/>
        </authorList>
    </citation>
    <scope>NUCLEOTIDE SEQUENCE</scope>
    <source>
        <strain evidence="6">DMG-N-6</strain>
    </source>
</reference>
<dbReference type="PANTHER" id="PTHR30055">
    <property type="entry name" value="HTH-TYPE TRANSCRIPTIONAL REGULATOR RUTR"/>
    <property type="match status" value="1"/>
</dbReference>
<evidence type="ECO:0000256" key="4">
    <source>
        <dbReference type="PROSITE-ProRule" id="PRU00335"/>
    </source>
</evidence>
<keyword evidence="7" id="KW-1185">Reference proteome</keyword>
<comment type="caution">
    <text evidence="6">The sequence shown here is derived from an EMBL/GenBank/DDBJ whole genome shotgun (WGS) entry which is preliminary data.</text>
</comment>
<dbReference type="GO" id="GO:0003700">
    <property type="term" value="F:DNA-binding transcription factor activity"/>
    <property type="evidence" value="ECO:0007669"/>
    <property type="project" value="TreeGrafter"/>
</dbReference>
<protein>
    <submittedName>
        <fullName evidence="6">TetR/AcrR family transcriptional regulator</fullName>
    </submittedName>
</protein>
<keyword evidence="1" id="KW-0805">Transcription regulation</keyword>